<feature type="signal peptide" evidence="6">
    <location>
        <begin position="1"/>
        <end position="29"/>
    </location>
</feature>
<evidence type="ECO:0000313" key="7">
    <source>
        <dbReference type="EMBL" id="GIF23611.1"/>
    </source>
</evidence>
<evidence type="ECO:0000256" key="5">
    <source>
        <dbReference type="SAM" id="MobiDB-lite"/>
    </source>
</evidence>
<comment type="subcellular location">
    <subcellularLocation>
        <location evidence="1">Secreted</location>
    </subcellularLocation>
</comment>
<keyword evidence="8" id="KW-1185">Reference proteome</keyword>
<dbReference type="Proteomes" id="UP000623608">
    <property type="component" value="Unassembled WGS sequence"/>
</dbReference>
<feature type="region of interest" description="Disordered" evidence="5">
    <location>
        <begin position="442"/>
        <end position="467"/>
    </location>
</feature>
<organism evidence="7 8">
    <name type="scientific">Paractinoplanes tereljensis</name>
    <dbReference type="NCBI Taxonomy" id="571912"/>
    <lineage>
        <taxon>Bacteria</taxon>
        <taxon>Bacillati</taxon>
        <taxon>Actinomycetota</taxon>
        <taxon>Actinomycetes</taxon>
        <taxon>Micromonosporales</taxon>
        <taxon>Micromonosporaceae</taxon>
        <taxon>Paractinoplanes</taxon>
    </lineage>
</organism>
<accession>A0A919NR53</accession>
<dbReference type="InterPro" id="IPR059100">
    <property type="entry name" value="TSP3_bac"/>
</dbReference>
<keyword evidence="2" id="KW-0964">Secreted</keyword>
<evidence type="ECO:0000256" key="2">
    <source>
        <dbReference type="ARBA" id="ARBA00022525"/>
    </source>
</evidence>
<protein>
    <submittedName>
        <fullName evidence="7">Uncharacterized protein</fullName>
    </submittedName>
</protein>
<evidence type="ECO:0000256" key="6">
    <source>
        <dbReference type="SAM" id="SignalP"/>
    </source>
</evidence>
<evidence type="ECO:0000256" key="3">
    <source>
        <dbReference type="ARBA" id="ARBA00022729"/>
    </source>
</evidence>
<dbReference type="EMBL" id="BOMY01000041">
    <property type="protein sequence ID" value="GIF23611.1"/>
    <property type="molecule type" value="Genomic_DNA"/>
</dbReference>
<name>A0A919NR53_9ACTN</name>
<sequence>MLRFAGMTLSRAALAALTCGGLLLSTVLAAPARADDGRRYELSDLRVCDLSACYLALAVVDSDGDGTADADEIALGTDPLDASSRPPLKLVLDATLDGKLPTYELGFGTWGVFPEEFVKGLEKKWYAGGGSGLPSEVFGIPTRKDTFALAGIDAGLLKDAGIDLPWINGLSFGLADLTGSGKDMKIDLGRFNPSWYGAYENPTALWESDHGGVVDSDSDETRTANKYVDGTYSITKPDSAGCEDTCISRTTTEYYDPELNTIGSSTDETYIGLDMKKHHVQTLRDKDGTILKQVELQEHDGASRNDVTDTRATGKSKEHTDTTSGKDGQDTSSTTRQKCDANGENCTDGMTTGDDYTGPALPGTAWLSHKEAAAAMAKLLTAKGTTVTPVQFAPSVIGVLTDDDVNDLLRRRDLISLFSGDDLSANVGAIVIGGGWNEADPETRPDLPNPLDGATGSGACTSDGVKC</sequence>
<keyword evidence="3 6" id="KW-0732">Signal</keyword>
<feature type="compositionally biased region" description="Polar residues" evidence="5">
    <location>
        <begin position="322"/>
        <end position="336"/>
    </location>
</feature>
<dbReference type="AlphaFoldDB" id="A0A919NR53"/>
<evidence type="ECO:0000256" key="4">
    <source>
        <dbReference type="ARBA" id="ARBA00022837"/>
    </source>
</evidence>
<reference evidence="7" key="1">
    <citation type="submission" date="2021-01" db="EMBL/GenBank/DDBJ databases">
        <title>Whole genome shotgun sequence of Actinoplanes tereljensis NBRC 105297.</title>
        <authorList>
            <person name="Komaki H."/>
            <person name="Tamura T."/>
        </authorList>
    </citation>
    <scope>NUCLEOTIDE SEQUENCE</scope>
    <source>
        <strain evidence="7">NBRC 105297</strain>
    </source>
</reference>
<feature type="region of interest" description="Disordered" evidence="5">
    <location>
        <begin position="295"/>
        <end position="352"/>
    </location>
</feature>
<evidence type="ECO:0000313" key="8">
    <source>
        <dbReference type="Proteomes" id="UP000623608"/>
    </source>
</evidence>
<dbReference type="Pfam" id="PF18884">
    <property type="entry name" value="TSP3_bac"/>
    <property type="match status" value="1"/>
</dbReference>
<feature type="chain" id="PRO_5039598157" evidence="6">
    <location>
        <begin position="30"/>
        <end position="467"/>
    </location>
</feature>
<keyword evidence="4" id="KW-0106">Calcium</keyword>
<gene>
    <name evidence="7" type="ORF">Ate02nite_63410</name>
</gene>
<feature type="compositionally biased region" description="Basic and acidic residues" evidence="5">
    <location>
        <begin position="295"/>
        <end position="309"/>
    </location>
</feature>
<evidence type="ECO:0000256" key="1">
    <source>
        <dbReference type="ARBA" id="ARBA00004613"/>
    </source>
</evidence>
<comment type="caution">
    <text evidence="7">The sequence shown here is derived from an EMBL/GenBank/DDBJ whole genome shotgun (WGS) entry which is preliminary data.</text>
</comment>
<proteinExistence type="predicted"/>